<sequence>MENQNQMNNDNDEVEIDLLELLLAMKKKLWAIILAAVVCGGIAGVYSKLVLTPQYTSTAMMYILSKETTLTSLADLQIGSQLTADYKVILSSRPVLTSVISENHLDMTYEQLKSKITTDNPSDTRILTVTVTDPDPVLAKQLADSIASTSSEYIGDIMEMVPPKIIEKGTIADYPTSPNNKKNAMLGAVAGIVIACGVIVLTVLMNDTIRSEEDVERYLGLTVLASIPDWENAGSGKKYGYYGKYEREENGGKK</sequence>
<dbReference type="Pfam" id="PF02706">
    <property type="entry name" value="Wzz"/>
    <property type="match status" value="1"/>
</dbReference>
<comment type="caution">
    <text evidence="9">The sequence shown here is derived from an EMBL/GenBank/DDBJ whole genome shotgun (WGS) entry which is preliminary data.</text>
</comment>
<dbReference type="Proteomes" id="UP001198962">
    <property type="component" value="Unassembled WGS sequence"/>
</dbReference>
<name>A0AAE3ARN6_9FIRM</name>
<gene>
    <name evidence="9" type="ORF">LKD32_11910</name>
</gene>
<comment type="similarity">
    <text evidence="2">Belongs to the CpsC/CapA family.</text>
</comment>
<protein>
    <submittedName>
        <fullName evidence="9">Polysaccharide export protein</fullName>
    </submittedName>
</protein>
<evidence type="ECO:0000256" key="4">
    <source>
        <dbReference type="ARBA" id="ARBA00022692"/>
    </source>
</evidence>
<evidence type="ECO:0000256" key="2">
    <source>
        <dbReference type="ARBA" id="ARBA00006683"/>
    </source>
</evidence>
<evidence type="ECO:0000256" key="3">
    <source>
        <dbReference type="ARBA" id="ARBA00022475"/>
    </source>
</evidence>
<evidence type="ECO:0000313" key="9">
    <source>
        <dbReference type="EMBL" id="MCC2165566.1"/>
    </source>
</evidence>
<keyword evidence="5 7" id="KW-1133">Transmembrane helix</keyword>
<evidence type="ECO:0000313" key="10">
    <source>
        <dbReference type="Proteomes" id="UP001198962"/>
    </source>
</evidence>
<dbReference type="PANTHER" id="PTHR32309">
    <property type="entry name" value="TYROSINE-PROTEIN KINASE"/>
    <property type="match status" value="1"/>
</dbReference>
<comment type="subcellular location">
    <subcellularLocation>
        <location evidence="1">Cell membrane</location>
        <topology evidence="1">Multi-pass membrane protein</topology>
    </subcellularLocation>
</comment>
<evidence type="ECO:0000256" key="6">
    <source>
        <dbReference type="ARBA" id="ARBA00023136"/>
    </source>
</evidence>
<reference evidence="9" key="1">
    <citation type="submission" date="2021-10" db="EMBL/GenBank/DDBJ databases">
        <title>Anaerobic single-cell dispensing facilitates the cultivation of human gut bacteria.</title>
        <authorList>
            <person name="Afrizal A."/>
        </authorList>
    </citation>
    <scope>NUCLEOTIDE SEQUENCE</scope>
    <source>
        <strain evidence="9">CLA-AA-H274</strain>
    </source>
</reference>
<accession>A0AAE3ARN6</accession>
<evidence type="ECO:0000256" key="1">
    <source>
        <dbReference type="ARBA" id="ARBA00004651"/>
    </source>
</evidence>
<dbReference type="RefSeq" id="WP_308451853.1">
    <property type="nucleotide sequence ID" value="NZ_JAJEPU010000041.1"/>
</dbReference>
<evidence type="ECO:0000256" key="7">
    <source>
        <dbReference type="SAM" id="Phobius"/>
    </source>
</evidence>
<evidence type="ECO:0000259" key="8">
    <source>
        <dbReference type="Pfam" id="PF02706"/>
    </source>
</evidence>
<keyword evidence="3" id="KW-1003">Cell membrane</keyword>
<dbReference type="InterPro" id="IPR050445">
    <property type="entry name" value="Bact_polysacc_biosynth/exp"/>
</dbReference>
<dbReference type="EMBL" id="JAJEPU010000041">
    <property type="protein sequence ID" value="MCC2165566.1"/>
    <property type="molecule type" value="Genomic_DNA"/>
</dbReference>
<dbReference type="GO" id="GO:0005886">
    <property type="term" value="C:plasma membrane"/>
    <property type="evidence" value="ECO:0007669"/>
    <property type="project" value="UniProtKB-SubCell"/>
</dbReference>
<feature type="domain" description="Polysaccharide chain length determinant N-terminal" evidence="8">
    <location>
        <begin position="15"/>
        <end position="102"/>
    </location>
</feature>
<feature type="transmembrane region" description="Helical" evidence="7">
    <location>
        <begin position="184"/>
        <end position="205"/>
    </location>
</feature>
<proteinExistence type="inferred from homology"/>
<evidence type="ECO:0000256" key="5">
    <source>
        <dbReference type="ARBA" id="ARBA00022989"/>
    </source>
</evidence>
<dbReference type="PANTHER" id="PTHR32309:SF13">
    <property type="entry name" value="FERRIC ENTEROBACTIN TRANSPORT PROTEIN FEPE"/>
    <property type="match status" value="1"/>
</dbReference>
<keyword evidence="10" id="KW-1185">Reference proteome</keyword>
<dbReference type="InterPro" id="IPR003856">
    <property type="entry name" value="LPS_length_determ_N"/>
</dbReference>
<keyword evidence="4 7" id="KW-0812">Transmembrane</keyword>
<feature type="transmembrane region" description="Helical" evidence="7">
    <location>
        <begin position="29"/>
        <end position="51"/>
    </location>
</feature>
<dbReference type="AlphaFoldDB" id="A0AAE3ARN6"/>
<organism evidence="9 10">
    <name type="scientific">Brotaphodocola catenula</name>
    <dbReference type="NCBI Taxonomy" id="2885361"/>
    <lineage>
        <taxon>Bacteria</taxon>
        <taxon>Bacillati</taxon>
        <taxon>Bacillota</taxon>
        <taxon>Clostridia</taxon>
        <taxon>Lachnospirales</taxon>
        <taxon>Lachnospiraceae</taxon>
        <taxon>Brotaphodocola</taxon>
    </lineage>
</organism>
<keyword evidence="6 7" id="KW-0472">Membrane</keyword>
<dbReference type="GO" id="GO:0004713">
    <property type="term" value="F:protein tyrosine kinase activity"/>
    <property type="evidence" value="ECO:0007669"/>
    <property type="project" value="TreeGrafter"/>
</dbReference>